<feature type="transmembrane region" description="Helical" evidence="1">
    <location>
        <begin position="7"/>
        <end position="27"/>
    </location>
</feature>
<name>A0AAD3MF02_LATJO</name>
<dbReference type="EMBL" id="BRZM01003833">
    <property type="protein sequence ID" value="GLD52702.1"/>
    <property type="molecule type" value="Genomic_DNA"/>
</dbReference>
<protein>
    <submittedName>
        <fullName evidence="2">Transmembrane 9 superfamily member 3</fullName>
    </submittedName>
</protein>
<comment type="caution">
    <text evidence="2">The sequence shown here is derived from an EMBL/GenBank/DDBJ whole genome shotgun (WGS) entry which is preliminary data.</text>
</comment>
<evidence type="ECO:0000256" key="1">
    <source>
        <dbReference type="SAM" id="Phobius"/>
    </source>
</evidence>
<keyword evidence="1" id="KW-0472">Membrane</keyword>
<organism evidence="2 3">
    <name type="scientific">Lates japonicus</name>
    <name type="common">Japanese lates</name>
    <dbReference type="NCBI Taxonomy" id="270547"/>
    <lineage>
        <taxon>Eukaryota</taxon>
        <taxon>Metazoa</taxon>
        <taxon>Chordata</taxon>
        <taxon>Craniata</taxon>
        <taxon>Vertebrata</taxon>
        <taxon>Euteleostomi</taxon>
        <taxon>Actinopterygii</taxon>
        <taxon>Neopterygii</taxon>
        <taxon>Teleostei</taxon>
        <taxon>Neoteleostei</taxon>
        <taxon>Acanthomorphata</taxon>
        <taxon>Carangaria</taxon>
        <taxon>Carangaria incertae sedis</taxon>
        <taxon>Centropomidae</taxon>
        <taxon>Lates</taxon>
    </lineage>
</organism>
<keyword evidence="1" id="KW-1133">Transmembrane helix</keyword>
<reference evidence="2" key="1">
    <citation type="submission" date="2022-08" db="EMBL/GenBank/DDBJ databases">
        <title>Genome sequencing of akame (Lates japonicus).</title>
        <authorList>
            <person name="Hashiguchi Y."/>
            <person name="Takahashi H."/>
        </authorList>
    </citation>
    <scope>NUCLEOTIDE SEQUENCE</scope>
    <source>
        <strain evidence="2">Kochi</strain>
    </source>
</reference>
<feature type="transmembrane region" description="Helical" evidence="1">
    <location>
        <begin position="33"/>
        <end position="50"/>
    </location>
</feature>
<evidence type="ECO:0000313" key="2">
    <source>
        <dbReference type="EMBL" id="GLD52702.1"/>
    </source>
</evidence>
<proteinExistence type="predicted"/>
<keyword evidence="1 2" id="KW-0812">Transmembrane</keyword>
<accession>A0AAD3MF02</accession>
<sequence>MTCGLLFSSRLGCQIFSVSLIVIIYYMVEDLCRVAVCCIHFFVILPLNLVGTNPMRESVRANNQASPCGDRAAHPEKKWQWTSFLSAIPPFVFHMLLLLLASSKLRYAGCSGDPSTLVVAVFSTALGIMCGAVGYMGTSAFVRKIYTNVKID</sequence>
<evidence type="ECO:0000313" key="3">
    <source>
        <dbReference type="Proteomes" id="UP001279410"/>
    </source>
</evidence>
<feature type="transmembrane region" description="Helical" evidence="1">
    <location>
        <begin position="115"/>
        <end position="136"/>
    </location>
</feature>
<gene>
    <name evidence="2" type="ORF">AKAME5_002826100</name>
</gene>
<dbReference type="AlphaFoldDB" id="A0AAD3MF02"/>
<feature type="transmembrane region" description="Helical" evidence="1">
    <location>
        <begin position="81"/>
        <end position="103"/>
    </location>
</feature>
<keyword evidence="3" id="KW-1185">Reference proteome</keyword>
<dbReference type="Proteomes" id="UP001279410">
    <property type="component" value="Unassembled WGS sequence"/>
</dbReference>